<evidence type="ECO:0000259" key="1">
    <source>
        <dbReference type="Pfam" id="PF16539"/>
    </source>
</evidence>
<gene>
    <name evidence="2" type="ORF">KHX94_06250</name>
</gene>
<proteinExistence type="predicted"/>
<dbReference type="EMBL" id="CP074572">
    <property type="protein sequence ID" value="QVK24174.1"/>
    <property type="molecule type" value="Genomic_DNA"/>
</dbReference>
<dbReference type="Pfam" id="PF16539">
    <property type="entry name" value="FlgT_M"/>
    <property type="match status" value="1"/>
</dbReference>
<evidence type="ECO:0000313" key="2">
    <source>
        <dbReference type="EMBL" id="QVK24174.1"/>
    </source>
</evidence>
<dbReference type="RefSeq" id="WP_213682783.1">
    <property type="nucleotide sequence ID" value="NZ_CP074572.1"/>
</dbReference>
<name>A0ABX8DI36_9GAMM</name>
<sequence length="60" mass="6796">MGGLSHDKLVREFGISMYLIDGISGLTIMKKDYHTRTYWPFPITKRSCPPANSYGSQITD</sequence>
<dbReference type="Gene3D" id="3.40.50.10610">
    <property type="entry name" value="ABC-type transport auxiliary lipoprotein component"/>
    <property type="match status" value="1"/>
</dbReference>
<reference evidence="2 3" key="1">
    <citation type="journal article" date="2012" name="Int. J. Syst. Evol. Microbiol.">
        <title>Shewanella dokdonensis sp. nov., isolated from seawater.</title>
        <authorList>
            <person name="Sung H.R."/>
            <person name="Yoon J.H."/>
            <person name="Ghim S.Y."/>
        </authorList>
    </citation>
    <scope>NUCLEOTIDE SEQUENCE [LARGE SCALE GENOMIC DNA]</scope>
    <source>
        <strain evidence="2 3">DSM 23626</strain>
    </source>
</reference>
<accession>A0ABX8DI36</accession>
<feature type="domain" description="Flagellar assembly protein T middle" evidence="1">
    <location>
        <begin position="4"/>
        <end position="45"/>
    </location>
</feature>
<evidence type="ECO:0000313" key="3">
    <source>
        <dbReference type="Proteomes" id="UP000676428"/>
    </source>
</evidence>
<keyword evidence="3" id="KW-1185">Reference proteome</keyword>
<dbReference type="Proteomes" id="UP000676428">
    <property type="component" value="Chromosome"/>
</dbReference>
<dbReference type="InterPro" id="IPR032386">
    <property type="entry name" value="FlgT_M"/>
</dbReference>
<protein>
    <recommendedName>
        <fullName evidence="1">Flagellar assembly protein T middle domain-containing protein</fullName>
    </recommendedName>
</protein>
<organism evidence="2 3">
    <name type="scientific">Shewanella dokdonensis</name>
    <dbReference type="NCBI Taxonomy" id="712036"/>
    <lineage>
        <taxon>Bacteria</taxon>
        <taxon>Pseudomonadati</taxon>
        <taxon>Pseudomonadota</taxon>
        <taxon>Gammaproteobacteria</taxon>
        <taxon>Alteromonadales</taxon>
        <taxon>Shewanellaceae</taxon>
        <taxon>Shewanella</taxon>
    </lineage>
</organism>